<comment type="pathway">
    <text evidence="2">Protein modification; protein sumoylation.</text>
</comment>
<evidence type="ECO:0000256" key="5">
    <source>
        <dbReference type="ARBA" id="ARBA00023242"/>
    </source>
</evidence>
<dbReference type="PANTHER" id="PTHR21330">
    <property type="entry name" value="E3 SUMO-PROTEIN LIGASE NSE2"/>
    <property type="match status" value="1"/>
</dbReference>
<reference evidence="6 7" key="1">
    <citation type="journal article" date="2018" name="MBio">
        <title>Comparative Genomics Reveals the Core Gene Toolbox for the Fungus-Insect Symbiosis.</title>
        <authorList>
            <person name="Wang Y."/>
            <person name="Stata M."/>
            <person name="Wang W."/>
            <person name="Stajich J.E."/>
            <person name="White M.M."/>
            <person name="Moncalvo J.M."/>
        </authorList>
    </citation>
    <scope>NUCLEOTIDE SEQUENCE [LARGE SCALE GENOMIC DNA]</scope>
    <source>
        <strain evidence="6 7">SC-DP-2</strain>
    </source>
</reference>
<evidence type="ECO:0000256" key="3">
    <source>
        <dbReference type="ARBA" id="ARBA00022679"/>
    </source>
</evidence>
<comment type="caution">
    <text evidence="6">The sequence shown here is derived from an EMBL/GenBank/DDBJ whole genome shotgun (WGS) entry which is preliminary data.</text>
</comment>
<dbReference type="GO" id="GO:0016925">
    <property type="term" value="P:protein sumoylation"/>
    <property type="evidence" value="ECO:0007669"/>
    <property type="project" value="TreeGrafter"/>
</dbReference>
<evidence type="ECO:0000256" key="2">
    <source>
        <dbReference type="ARBA" id="ARBA00004718"/>
    </source>
</evidence>
<dbReference type="InterPro" id="IPR026846">
    <property type="entry name" value="Nse2(Mms21)"/>
</dbReference>
<dbReference type="EMBL" id="MBFS01000946">
    <property type="protein sequence ID" value="PVV01608.1"/>
    <property type="molecule type" value="Genomic_DNA"/>
</dbReference>
<evidence type="ECO:0000256" key="4">
    <source>
        <dbReference type="ARBA" id="ARBA00022786"/>
    </source>
</evidence>
<comment type="subcellular location">
    <subcellularLocation>
        <location evidence="1">Nucleus</location>
    </subcellularLocation>
</comment>
<proteinExistence type="predicted"/>
<dbReference type="Gene3D" id="1.20.120.1010">
    <property type="match status" value="1"/>
</dbReference>
<dbReference type="OrthoDB" id="5597062at2759"/>
<dbReference type="Proteomes" id="UP000245609">
    <property type="component" value="Unassembled WGS sequence"/>
</dbReference>
<protein>
    <submittedName>
        <fullName evidence="6">Uncharacterized protein</fullName>
    </submittedName>
</protein>
<evidence type="ECO:0000313" key="6">
    <source>
        <dbReference type="EMBL" id="PVV01608.1"/>
    </source>
</evidence>
<gene>
    <name evidence="6" type="ORF">BB560_003969</name>
</gene>
<keyword evidence="5" id="KW-0539">Nucleus</keyword>
<dbReference type="GO" id="GO:0030915">
    <property type="term" value="C:Smc5-Smc6 complex"/>
    <property type="evidence" value="ECO:0007669"/>
    <property type="project" value="InterPro"/>
</dbReference>
<name>A0A2T9ZAK2_9FUNG</name>
<dbReference type="GO" id="GO:0000724">
    <property type="term" value="P:double-strand break repair via homologous recombination"/>
    <property type="evidence" value="ECO:0007669"/>
    <property type="project" value="InterPro"/>
</dbReference>
<dbReference type="PANTHER" id="PTHR21330:SF1">
    <property type="entry name" value="E3 SUMO-PROTEIN LIGASE NSE2"/>
    <property type="match status" value="1"/>
</dbReference>
<evidence type="ECO:0000256" key="1">
    <source>
        <dbReference type="ARBA" id="ARBA00004123"/>
    </source>
</evidence>
<sequence>MSSDEEYSGRRFSTRNADLPMDERFLKDQIQGIELQMQSLEKNLSTALEYSIFASLDNQEISTINKRFSPFDHETVVRGLIDQGKRFSILATEIGKFKHNPPFDQKKLQKLKKTLTQKNKKHDNSSEFAKYGTSKEFKEYKSQIWELSNPDEPMPPLFDEEEEEDIIVSSSTVGLKCPLTTKYLENPSTR</sequence>
<keyword evidence="3" id="KW-0808">Transferase</keyword>
<dbReference type="GO" id="GO:0061665">
    <property type="term" value="F:SUMO ligase activity"/>
    <property type="evidence" value="ECO:0007669"/>
    <property type="project" value="TreeGrafter"/>
</dbReference>
<accession>A0A2T9ZAK2</accession>
<dbReference type="AlphaFoldDB" id="A0A2T9ZAK2"/>
<organism evidence="6 7">
    <name type="scientific">Smittium megazygosporum</name>
    <dbReference type="NCBI Taxonomy" id="133381"/>
    <lineage>
        <taxon>Eukaryota</taxon>
        <taxon>Fungi</taxon>
        <taxon>Fungi incertae sedis</taxon>
        <taxon>Zoopagomycota</taxon>
        <taxon>Kickxellomycotina</taxon>
        <taxon>Harpellomycetes</taxon>
        <taxon>Harpellales</taxon>
        <taxon>Legeriomycetaceae</taxon>
        <taxon>Smittium</taxon>
    </lineage>
</organism>
<keyword evidence="7" id="KW-1185">Reference proteome</keyword>
<evidence type="ECO:0000313" key="7">
    <source>
        <dbReference type="Proteomes" id="UP000245609"/>
    </source>
</evidence>
<dbReference type="STRING" id="133381.A0A2T9ZAK2"/>
<keyword evidence="4" id="KW-0833">Ubl conjugation pathway</keyword>
<dbReference type="GO" id="GO:0005634">
    <property type="term" value="C:nucleus"/>
    <property type="evidence" value="ECO:0007669"/>
    <property type="project" value="UniProtKB-SubCell"/>
</dbReference>